<keyword evidence="3 5" id="KW-0408">Iron</keyword>
<dbReference type="SMART" id="SM01117">
    <property type="entry name" value="Cyt-b5"/>
    <property type="match status" value="1"/>
</dbReference>
<dbReference type="Pfam" id="PF12937">
    <property type="entry name" value="F-box-like"/>
    <property type="match status" value="1"/>
</dbReference>
<evidence type="ECO:0000256" key="5">
    <source>
        <dbReference type="RuleBase" id="RU362121"/>
    </source>
</evidence>
<dbReference type="InterPro" id="IPR018506">
    <property type="entry name" value="Cyt_B5_heme-BS"/>
</dbReference>
<evidence type="ECO:0000256" key="4">
    <source>
        <dbReference type="ARBA" id="ARBA00038168"/>
    </source>
</evidence>
<dbReference type="GO" id="GO:0046872">
    <property type="term" value="F:metal ion binding"/>
    <property type="evidence" value="ECO:0007669"/>
    <property type="project" value="UniProtKB-UniRule"/>
</dbReference>
<dbReference type="CDD" id="cd09917">
    <property type="entry name" value="F-box_SF"/>
    <property type="match status" value="1"/>
</dbReference>
<organism evidence="9 10">
    <name type="scientific">Aphanomyces stellatus</name>
    <dbReference type="NCBI Taxonomy" id="120398"/>
    <lineage>
        <taxon>Eukaryota</taxon>
        <taxon>Sar</taxon>
        <taxon>Stramenopiles</taxon>
        <taxon>Oomycota</taxon>
        <taxon>Saprolegniomycetes</taxon>
        <taxon>Saprolegniales</taxon>
        <taxon>Verrucalvaceae</taxon>
        <taxon>Aphanomyces</taxon>
    </lineage>
</organism>
<accession>A0A485LMS7</accession>
<evidence type="ECO:0000256" key="3">
    <source>
        <dbReference type="ARBA" id="ARBA00023004"/>
    </source>
</evidence>
<keyword evidence="2 5" id="KW-0479">Metal-binding</keyword>
<dbReference type="PANTHER" id="PTHR19359">
    <property type="entry name" value="CYTOCHROME B5"/>
    <property type="match status" value="1"/>
</dbReference>
<dbReference type="InterPro" id="IPR036400">
    <property type="entry name" value="Cyt_B5-like_heme/steroid_sf"/>
</dbReference>
<dbReference type="EMBL" id="VJMH01007269">
    <property type="protein sequence ID" value="KAF0684617.1"/>
    <property type="molecule type" value="Genomic_DNA"/>
</dbReference>
<reference evidence="8" key="2">
    <citation type="submission" date="2019-06" db="EMBL/GenBank/DDBJ databases">
        <title>Genomics analysis of Aphanomyces spp. identifies a new class of oomycete effector associated with host adaptation.</title>
        <authorList>
            <person name="Gaulin E."/>
        </authorList>
    </citation>
    <scope>NUCLEOTIDE SEQUENCE</scope>
    <source>
        <strain evidence="8">CBS 578.67</strain>
    </source>
</reference>
<reference evidence="9 10" key="1">
    <citation type="submission" date="2019-03" db="EMBL/GenBank/DDBJ databases">
        <authorList>
            <person name="Gaulin E."/>
            <person name="Dumas B."/>
        </authorList>
    </citation>
    <scope>NUCLEOTIDE SEQUENCE [LARGE SCALE GENOMIC DNA]</scope>
    <source>
        <strain evidence="9">CBS 568.67</strain>
    </source>
</reference>
<dbReference type="SUPFAM" id="SSF55856">
    <property type="entry name" value="Cytochrome b5-like heme/steroid binding domain"/>
    <property type="match status" value="1"/>
</dbReference>
<dbReference type="InterPro" id="IPR001199">
    <property type="entry name" value="Cyt_B5-like_heme/steroid-bd"/>
</dbReference>
<gene>
    <name evidence="9" type="primary">Aste57867_23421</name>
    <name evidence="8" type="ORF">As57867_023350</name>
    <name evidence="9" type="ORF">ASTE57867_23421</name>
</gene>
<dbReference type="EMBL" id="CAADRA010007295">
    <property type="protein sequence ID" value="VFU00067.1"/>
    <property type="molecule type" value="Genomic_DNA"/>
</dbReference>
<dbReference type="InterPro" id="IPR001810">
    <property type="entry name" value="F-box_dom"/>
</dbReference>
<dbReference type="PANTHER" id="PTHR19359:SF25">
    <property type="entry name" value="CYTOCHROME B5 HEME-BINDING DOMAIN-CONTAINING PROTEIN"/>
    <property type="match status" value="1"/>
</dbReference>
<dbReference type="PROSITE" id="PS00191">
    <property type="entry name" value="CYTOCHROME_B5_1"/>
    <property type="match status" value="1"/>
</dbReference>
<sequence length="309" mass="34552">MIAAAKTTSTHRIGVRAAPKVILLLMSLPSADSSTPYSSSLHYDPVSDAAGFRFSGTFLMLCLFLFGFLCTQPKKARATTAVVTATSSKSRQFVMRPSRRTQPRATSVPDTISTLPTDLSNEIWSYLDAPSLAVCMCVCTAWGDLTGEGNPELWQWMFLRDMREDGRRFRAPCDLGWRAYYFTHRLTRPFERMQLLLAEGRAVLVIGGRVYDVEPFIYIHPGGHRVITDVIGTDATDTWLQFEHSDGAKASMAELEVRDTLVPAPMRGTIGSVVAARQSTWKRTARRVHTLFRRFLIPAADDDDHRDDA</sequence>
<dbReference type="Pfam" id="PF00173">
    <property type="entry name" value="Cyt-b5"/>
    <property type="match status" value="1"/>
</dbReference>
<evidence type="ECO:0000256" key="1">
    <source>
        <dbReference type="ARBA" id="ARBA00022617"/>
    </source>
</evidence>
<evidence type="ECO:0000259" key="6">
    <source>
        <dbReference type="PROSITE" id="PS50181"/>
    </source>
</evidence>
<dbReference type="OrthoDB" id="260519at2759"/>
<evidence type="ECO:0000256" key="2">
    <source>
        <dbReference type="ARBA" id="ARBA00022723"/>
    </source>
</evidence>
<evidence type="ECO:0000313" key="9">
    <source>
        <dbReference type="EMBL" id="VFU00067.1"/>
    </source>
</evidence>
<dbReference type="GO" id="GO:0020037">
    <property type="term" value="F:heme binding"/>
    <property type="evidence" value="ECO:0007669"/>
    <property type="project" value="UniProtKB-UniRule"/>
</dbReference>
<dbReference type="Gene3D" id="3.10.120.10">
    <property type="entry name" value="Cytochrome b5-like heme/steroid binding domain"/>
    <property type="match status" value="1"/>
</dbReference>
<keyword evidence="10" id="KW-1185">Reference proteome</keyword>
<name>A0A485LMS7_9STRA</name>
<feature type="domain" description="Cytochrome b5 heme-binding" evidence="7">
    <location>
        <begin position="204"/>
        <end position="261"/>
    </location>
</feature>
<keyword evidence="5" id="KW-0472">Membrane</keyword>
<dbReference type="GO" id="GO:0016020">
    <property type="term" value="C:membrane"/>
    <property type="evidence" value="ECO:0007669"/>
    <property type="project" value="TreeGrafter"/>
</dbReference>
<protein>
    <submittedName>
        <fullName evidence="9">Aste57867_23421 protein</fullName>
    </submittedName>
</protein>
<feature type="transmembrane region" description="Helical" evidence="5">
    <location>
        <begin position="49"/>
        <end position="70"/>
    </location>
</feature>
<comment type="similarity">
    <text evidence="4 5">Belongs to the cytochrome b5 family.</text>
</comment>
<evidence type="ECO:0000259" key="7">
    <source>
        <dbReference type="PROSITE" id="PS50255"/>
    </source>
</evidence>
<keyword evidence="5" id="KW-0812">Transmembrane</keyword>
<evidence type="ECO:0000313" key="10">
    <source>
        <dbReference type="Proteomes" id="UP000332933"/>
    </source>
</evidence>
<dbReference type="PROSITE" id="PS50255">
    <property type="entry name" value="CYTOCHROME_B5_2"/>
    <property type="match status" value="1"/>
</dbReference>
<evidence type="ECO:0000313" key="8">
    <source>
        <dbReference type="EMBL" id="KAF0684617.1"/>
    </source>
</evidence>
<dbReference type="AlphaFoldDB" id="A0A485LMS7"/>
<dbReference type="Gene3D" id="1.20.1280.50">
    <property type="match status" value="1"/>
</dbReference>
<proteinExistence type="inferred from homology"/>
<dbReference type="SUPFAM" id="SSF81383">
    <property type="entry name" value="F-box domain"/>
    <property type="match status" value="1"/>
</dbReference>
<keyword evidence="1 5" id="KW-0349">Heme</keyword>
<feature type="domain" description="F-box" evidence="6">
    <location>
        <begin position="109"/>
        <end position="157"/>
    </location>
</feature>
<dbReference type="Proteomes" id="UP000332933">
    <property type="component" value="Unassembled WGS sequence"/>
</dbReference>
<keyword evidence="5" id="KW-1133">Transmembrane helix</keyword>
<dbReference type="InterPro" id="IPR036047">
    <property type="entry name" value="F-box-like_dom_sf"/>
</dbReference>
<dbReference type="InterPro" id="IPR050668">
    <property type="entry name" value="Cytochrome_b5"/>
</dbReference>
<dbReference type="PROSITE" id="PS50181">
    <property type="entry name" value="FBOX"/>
    <property type="match status" value="1"/>
</dbReference>